<keyword evidence="2" id="KW-1185">Reference proteome</keyword>
<evidence type="ECO:0000313" key="1">
    <source>
        <dbReference type="EMBL" id="GAA0181294.1"/>
    </source>
</evidence>
<accession>A0AAV3RQH6</accession>
<dbReference type="EMBL" id="BAABME010010714">
    <property type="protein sequence ID" value="GAA0181294.1"/>
    <property type="molecule type" value="Genomic_DNA"/>
</dbReference>
<dbReference type="PANTHER" id="PTHR48435">
    <property type="entry name" value="POLYPROTEIN"/>
    <property type="match status" value="1"/>
</dbReference>
<dbReference type="PANTHER" id="PTHR48435:SF1">
    <property type="entry name" value="POLYPROTEIN"/>
    <property type="match status" value="1"/>
</dbReference>
<sequence length="127" mass="14477">MKNKSRKGKKSMRQQLKEGYEVGDLEVDLLGEPSDKGFDHYVLYSKPTLPDLVPNNTKDSMPEINMFQRASQNVSSGDFERDDIKHSWKVKNPLVRNSDGTSKQISGTEETLNWQYENALAQNSLVK</sequence>
<evidence type="ECO:0000313" key="2">
    <source>
        <dbReference type="Proteomes" id="UP001454036"/>
    </source>
</evidence>
<organism evidence="1 2">
    <name type="scientific">Lithospermum erythrorhizon</name>
    <name type="common">Purple gromwell</name>
    <name type="synonym">Lithospermum officinale var. erythrorhizon</name>
    <dbReference type="NCBI Taxonomy" id="34254"/>
    <lineage>
        <taxon>Eukaryota</taxon>
        <taxon>Viridiplantae</taxon>
        <taxon>Streptophyta</taxon>
        <taxon>Embryophyta</taxon>
        <taxon>Tracheophyta</taxon>
        <taxon>Spermatophyta</taxon>
        <taxon>Magnoliopsida</taxon>
        <taxon>eudicotyledons</taxon>
        <taxon>Gunneridae</taxon>
        <taxon>Pentapetalae</taxon>
        <taxon>asterids</taxon>
        <taxon>lamiids</taxon>
        <taxon>Boraginales</taxon>
        <taxon>Boraginaceae</taxon>
        <taxon>Boraginoideae</taxon>
        <taxon>Lithospermeae</taxon>
        <taxon>Lithospermum</taxon>
    </lineage>
</organism>
<dbReference type="AlphaFoldDB" id="A0AAV3RQH6"/>
<reference evidence="1 2" key="1">
    <citation type="submission" date="2024-01" db="EMBL/GenBank/DDBJ databases">
        <title>The complete chloroplast genome sequence of Lithospermum erythrorhizon: insights into the phylogenetic relationship among Boraginaceae species and the maternal lineages of purple gromwells.</title>
        <authorList>
            <person name="Okada T."/>
            <person name="Watanabe K."/>
        </authorList>
    </citation>
    <scope>NUCLEOTIDE SEQUENCE [LARGE SCALE GENOMIC DNA]</scope>
</reference>
<proteinExistence type="predicted"/>
<gene>
    <name evidence="1" type="ORF">LIER_30225</name>
</gene>
<dbReference type="Proteomes" id="UP001454036">
    <property type="component" value="Unassembled WGS sequence"/>
</dbReference>
<comment type="caution">
    <text evidence="1">The sequence shown here is derived from an EMBL/GenBank/DDBJ whole genome shotgun (WGS) entry which is preliminary data.</text>
</comment>
<dbReference type="InterPro" id="IPR053098">
    <property type="entry name" value="Petuviruses_polyprotein"/>
</dbReference>
<name>A0AAV3RQH6_LITER</name>
<protein>
    <submittedName>
        <fullName evidence="1">Uncharacterized protein</fullName>
    </submittedName>
</protein>